<dbReference type="PANTHER" id="PTHR12835:SF5">
    <property type="entry name" value="BIOTIN--PROTEIN LIGASE"/>
    <property type="match status" value="1"/>
</dbReference>
<dbReference type="CDD" id="cd16442">
    <property type="entry name" value="BPL"/>
    <property type="match status" value="1"/>
</dbReference>
<gene>
    <name evidence="3" type="ORF">R4Y45_06770</name>
</gene>
<dbReference type="InterPro" id="IPR045864">
    <property type="entry name" value="aa-tRNA-synth_II/BPL/LPL"/>
</dbReference>
<dbReference type="SUPFAM" id="SSF55681">
    <property type="entry name" value="Class II aaRS and biotin synthetases"/>
    <property type="match status" value="1"/>
</dbReference>
<evidence type="ECO:0000313" key="4">
    <source>
        <dbReference type="Proteomes" id="UP001377804"/>
    </source>
</evidence>
<dbReference type="Gene3D" id="3.30.930.10">
    <property type="entry name" value="Bira Bifunctional Protein, Domain 2"/>
    <property type="match status" value="1"/>
</dbReference>
<evidence type="ECO:0000313" key="3">
    <source>
        <dbReference type="EMBL" id="MEJ6348919.1"/>
    </source>
</evidence>
<dbReference type="Proteomes" id="UP001377804">
    <property type="component" value="Unassembled WGS sequence"/>
</dbReference>
<dbReference type="GO" id="GO:0004077">
    <property type="term" value="F:biotin--[biotin carboxyl-carrier protein] ligase activity"/>
    <property type="evidence" value="ECO:0007669"/>
    <property type="project" value="UniProtKB-EC"/>
</dbReference>
<dbReference type="RefSeq" id="WP_339970417.1">
    <property type="nucleotide sequence ID" value="NZ_JAWMWG010000004.1"/>
</dbReference>
<protein>
    <submittedName>
        <fullName evidence="3">Biotin--[acetyl-CoA-carboxylase] ligase</fullName>
        <ecNumber evidence="3">6.3.4.15</ecNumber>
    </submittedName>
</protein>
<evidence type="ECO:0000256" key="1">
    <source>
        <dbReference type="ARBA" id="ARBA00022598"/>
    </source>
</evidence>
<dbReference type="InterPro" id="IPR004143">
    <property type="entry name" value="BPL_LPL_catalytic"/>
</dbReference>
<proteinExistence type="predicted"/>
<comment type="caution">
    <text evidence="3">The sequence shown here is derived from an EMBL/GenBank/DDBJ whole genome shotgun (WGS) entry which is preliminary data.</text>
</comment>
<keyword evidence="1 3" id="KW-0436">Ligase</keyword>
<name>A0ABU8SHW4_9LACO</name>
<keyword evidence="4" id="KW-1185">Reference proteome</keyword>
<accession>A0ABU8SHW4</accession>
<reference evidence="3 4" key="1">
    <citation type="submission" date="2023-10" db="EMBL/GenBank/DDBJ databases">
        <title>Holzapfeliella saturejae sp. nov. isolated from Satureja montana flowers.</title>
        <authorList>
            <person name="Alcantara C."/>
            <person name="Zuniga M."/>
            <person name="Landete J.M."/>
            <person name="Monedero V."/>
        </authorList>
    </citation>
    <scope>NUCLEOTIDE SEQUENCE [LARGE SCALE GENOMIC DNA]</scope>
    <source>
        <strain evidence="3 4">He02</strain>
    </source>
</reference>
<feature type="domain" description="BPL/LPL catalytic" evidence="2">
    <location>
        <begin position="18"/>
        <end position="198"/>
    </location>
</feature>
<sequence>MTNSTISKLDFFNWHKTLSHFKLLTFETIDSTNTYAKKYIDETSDITPTIITSTQQTAGYGKQSRAFFSPKGLYTTLILPVKHLKNLNPGLVTIATGLGAVDTLKRYFPHQFFELKWVNDVLTNGKKCGGILVELVQKDSQFFLVIGIGLNIQTPSFPYELAQIATSVTTNTCDLTHFLADLVHHILNRITHQLDNQLILDYKNYSSLLNQFITVKGRKQSYTGIVRDFNTKGGLVLQDPKNLDLTTFYSGDVTKLIK</sequence>
<dbReference type="PROSITE" id="PS51733">
    <property type="entry name" value="BPL_LPL_CATALYTIC"/>
    <property type="match status" value="1"/>
</dbReference>
<dbReference type="EMBL" id="JAWMWG010000004">
    <property type="protein sequence ID" value="MEJ6348919.1"/>
    <property type="molecule type" value="Genomic_DNA"/>
</dbReference>
<dbReference type="NCBIfam" id="TIGR00121">
    <property type="entry name" value="birA_ligase"/>
    <property type="match status" value="1"/>
</dbReference>
<dbReference type="InterPro" id="IPR004408">
    <property type="entry name" value="Biotin_CoA_COase_ligase"/>
</dbReference>
<organism evidence="3 4">
    <name type="scientific">Holzapfeliella saturejae</name>
    <dbReference type="NCBI Taxonomy" id="3082953"/>
    <lineage>
        <taxon>Bacteria</taxon>
        <taxon>Bacillati</taxon>
        <taxon>Bacillota</taxon>
        <taxon>Bacilli</taxon>
        <taxon>Lactobacillales</taxon>
        <taxon>Lactobacillaceae</taxon>
        <taxon>Holzapfeliella</taxon>
    </lineage>
</organism>
<dbReference type="PANTHER" id="PTHR12835">
    <property type="entry name" value="BIOTIN PROTEIN LIGASE"/>
    <property type="match status" value="1"/>
</dbReference>
<dbReference type="EC" id="6.3.4.15" evidence="3"/>
<dbReference type="Pfam" id="PF03099">
    <property type="entry name" value="BPL_LplA_LipB"/>
    <property type="match status" value="1"/>
</dbReference>
<evidence type="ECO:0000259" key="2">
    <source>
        <dbReference type="PROSITE" id="PS51733"/>
    </source>
</evidence>